<feature type="domain" description="Alpha/beta hydrolase fold-3" evidence="3">
    <location>
        <begin position="71"/>
        <end position="267"/>
    </location>
</feature>
<dbReference type="AlphaFoldDB" id="A0A2U8W5G7"/>
<gene>
    <name evidence="4" type="ORF">DK389_13610</name>
</gene>
<evidence type="ECO:0000259" key="3">
    <source>
        <dbReference type="Pfam" id="PF07859"/>
    </source>
</evidence>
<dbReference type="RefSeq" id="WP_109890312.1">
    <property type="nucleotide sequence ID" value="NZ_CP029550.1"/>
</dbReference>
<dbReference type="PANTHER" id="PTHR48081">
    <property type="entry name" value="AB HYDROLASE SUPERFAMILY PROTEIN C4A8.06C"/>
    <property type="match status" value="1"/>
</dbReference>
<dbReference type="PANTHER" id="PTHR48081:SF30">
    <property type="entry name" value="ACETYL-HYDROLASE LIPR-RELATED"/>
    <property type="match status" value="1"/>
</dbReference>
<evidence type="ECO:0000313" key="4">
    <source>
        <dbReference type="EMBL" id="AWN41364.1"/>
    </source>
</evidence>
<dbReference type="GO" id="GO:0004806">
    <property type="term" value="F:triacylglycerol lipase activity"/>
    <property type="evidence" value="ECO:0007669"/>
    <property type="project" value="TreeGrafter"/>
</dbReference>
<dbReference type="SUPFAM" id="SSF53474">
    <property type="entry name" value="alpha/beta-Hydrolases"/>
    <property type="match status" value="1"/>
</dbReference>
<dbReference type="InterPro" id="IPR013094">
    <property type="entry name" value="AB_hydrolase_3"/>
</dbReference>
<dbReference type="InterPro" id="IPR029058">
    <property type="entry name" value="AB_hydrolase_fold"/>
</dbReference>
<comment type="similarity">
    <text evidence="1">Belongs to the 'GDXG' lipolytic enzyme family.</text>
</comment>
<accession>A0A2U8W5G7</accession>
<proteinExistence type="inferred from homology"/>
<evidence type="ECO:0000313" key="5">
    <source>
        <dbReference type="Proteomes" id="UP000245926"/>
    </source>
</evidence>
<sequence>MASLRAHIFAWMVRRNVRDRLGRSLDVERMRATFEATAFIEPRGVAYEPGAVGGIPGEWVRRPCGTAGPRLFYLHGGGFVACSPRTHRPVTGAFARRGFTVFAPDYRLAPEHPFPAGLDDALAAWEAFAAEGPAAIGGDSAGGNLALALMLRARERGLPLPLAAVLFSPATDFVGTGASYIENGQRDAMFDPEVLRHLAPLYLAGADPIDPLVSPLYADLAGLPPLLLHVGAREVLRDDSVRLAERARAAGVTVSLRVFPVVPHVWQFAHAFLPEAHASLNAASTFLRAHARRETREPAA</sequence>
<dbReference type="Gene3D" id="3.40.50.1820">
    <property type="entry name" value="alpha/beta hydrolase"/>
    <property type="match status" value="1"/>
</dbReference>
<name>A0A2U8W5G7_9HYPH</name>
<dbReference type="Proteomes" id="UP000245926">
    <property type="component" value="Chromosome"/>
</dbReference>
<organism evidence="4 5">
    <name type="scientific">Methylobacterium durans</name>
    <dbReference type="NCBI Taxonomy" id="2202825"/>
    <lineage>
        <taxon>Bacteria</taxon>
        <taxon>Pseudomonadati</taxon>
        <taxon>Pseudomonadota</taxon>
        <taxon>Alphaproteobacteria</taxon>
        <taxon>Hyphomicrobiales</taxon>
        <taxon>Methylobacteriaceae</taxon>
        <taxon>Methylobacterium</taxon>
    </lineage>
</organism>
<dbReference type="InterPro" id="IPR050300">
    <property type="entry name" value="GDXG_lipolytic_enzyme"/>
</dbReference>
<dbReference type="EMBL" id="CP029550">
    <property type="protein sequence ID" value="AWN41364.1"/>
    <property type="molecule type" value="Genomic_DNA"/>
</dbReference>
<dbReference type="OrthoDB" id="9806180at2"/>
<keyword evidence="5" id="KW-1185">Reference proteome</keyword>
<keyword evidence="2 4" id="KW-0378">Hydrolase</keyword>
<evidence type="ECO:0000256" key="1">
    <source>
        <dbReference type="ARBA" id="ARBA00010515"/>
    </source>
</evidence>
<dbReference type="InterPro" id="IPR002168">
    <property type="entry name" value="Lipase_GDXG_HIS_AS"/>
</dbReference>
<reference evidence="5" key="1">
    <citation type="submission" date="2018-05" db="EMBL/GenBank/DDBJ databases">
        <title>Complete Genome Sequence of Methylobacterium sp. 17SD2-17.</title>
        <authorList>
            <person name="Srinivasan S."/>
        </authorList>
    </citation>
    <scope>NUCLEOTIDE SEQUENCE [LARGE SCALE GENOMIC DNA]</scope>
    <source>
        <strain evidence="5">17SD2-17</strain>
    </source>
</reference>
<dbReference type="PROSITE" id="PS01173">
    <property type="entry name" value="LIPASE_GDXG_HIS"/>
    <property type="match status" value="1"/>
</dbReference>
<protein>
    <submittedName>
        <fullName evidence="4">Alpha/beta hydrolase</fullName>
    </submittedName>
</protein>
<evidence type="ECO:0000256" key="2">
    <source>
        <dbReference type="ARBA" id="ARBA00022801"/>
    </source>
</evidence>
<dbReference type="KEGG" id="mets:DK389_13610"/>
<dbReference type="Pfam" id="PF07859">
    <property type="entry name" value="Abhydrolase_3"/>
    <property type="match status" value="1"/>
</dbReference>